<proteinExistence type="predicted"/>
<evidence type="ECO:0000313" key="2">
    <source>
        <dbReference type="Proteomes" id="UP001292094"/>
    </source>
</evidence>
<organism evidence="1 2">
    <name type="scientific">Petrolisthes manimaculis</name>
    <dbReference type="NCBI Taxonomy" id="1843537"/>
    <lineage>
        <taxon>Eukaryota</taxon>
        <taxon>Metazoa</taxon>
        <taxon>Ecdysozoa</taxon>
        <taxon>Arthropoda</taxon>
        <taxon>Crustacea</taxon>
        <taxon>Multicrustacea</taxon>
        <taxon>Malacostraca</taxon>
        <taxon>Eumalacostraca</taxon>
        <taxon>Eucarida</taxon>
        <taxon>Decapoda</taxon>
        <taxon>Pleocyemata</taxon>
        <taxon>Anomura</taxon>
        <taxon>Galatheoidea</taxon>
        <taxon>Porcellanidae</taxon>
        <taxon>Petrolisthes</taxon>
    </lineage>
</organism>
<name>A0AAE1TVD4_9EUCA</name>
<evidence type="ECO:0000313" key="1">
    <source>
        <dbReference type="EMBL" id="KAK4296569.1"/>
    </source>
</evidence>
<dbReference type="EMBL" id="JAWZYT010003830">
    <property type="protein sequence ID" value="KAK4296569.1"/>
    <property type="molecule type" value="Genomic_DNA"/>
</dbReference>
<gene>
    <name evidence="1" type="ORF">Pmani_030939</name>
</gene>
<dbReference type="AlphaFoldDB" id="A0AAE1TVD4"/>
<accession>A0AAE1TVD4</accession>
<keyword evidence="2" id="KW-1185">Reference proteome</keyword>
<sequence>MLRLLVVQPHHSLSNYSWVHSLAWSTAPGGHFHTIGRPARVPPVIKPKGMVCQILRQQRHNLHIGDGK</sequence>
<reference evidence="1" key="1">
    <citation type="submission" date="2023-11" db="EMBL/GenBank/DDBJ databases">
        <title>Genome assemblies of two species of porcelain crab, Petrolisthes cinctipes and Petrolisthes manimaculis (Anomura: Porcellanidae).</title>
        <authorList>
            <person name="Angst P."/>
        </authorList>
    </citation>
    <scope>NUCLEOTIDE SEQUENCE</scope>
    <source>
        <strain evidence="1">PB745_02</strain>
        <tissue evidence="1">Gill</tissue>
    </source>
</reference>
<comment type="caution">
    <text evidence="1">The sequence shown here is derived from an EMBL/GenBank/DDBJ whole genome shotgun (WGS) entry which is preliminary data.</text>
</comment>
<protein>
    <submittedName>
        <fullName evidence="1">Uncharacterized protein</fullName>
    </submittedName>
</protein>
<dbReference type="Proteomes" id="UP001292094">
    <property type="component" value="Unassembled WGS sequence"/>
</dbReference>